<proteinExistence type="predicted"/>
<dbReference type="Proteomes" id="UP000037460">
    <property type="component" value="Unassembled WGS sequence"/>
</dbReference>
<evidence type="ECO:0000313" key="1">
    <source>
        <dbReference type="EMBL" id="KOO32854.1"/>
    </source>
</evidence>
<sequence length="470" mass="51539">MAATSSHTTSPDPMGGVAGGTGGAGTVYDILFGTPSAFDRLQALISESQDEKKASKAMQARETMAAAMMREWRERSYLERQAFFAAVRAVRGEWPDADSTPDGLCLDLLESFALTADGKQTAAVFGGVLRCEQTALDILLTQQAQWYTNLAVREAPLCRLALEEMPDSEALQELTASFCTWFGRYVSRFLEATREARQIVCPGRRAKQLEPTEQQDALATRLMAIAREGEEGGEVLTQLLVLLNLTACLPRMLAFDGDAAEHAVALAPFLYERLGIRVVVSSIELPLVMQEDIDDMNMPMYFATFSPSTSLFASPFQWKATPLLQIKGSSVDLLVWKPPSDDESAEPVGKPGLLLVESEEVPFADADALALHHLRRQPAGPLVPVPLLAEGSLDLYDFAPTEARPSVPELKWMLAALPAVAEFLDEHWARVTEMLYKKQTAPTRSHVHARSGVQVRWPPPTPEELGAELL</sequence>
<accession>A0A0M0K212</accession>
<evidence type="ECO:0000313" key="2">
    <source>
        <dbReference type="Proteomes" id="UP000037460"/>
    </source>
</evidence>
<gene>
    <name evidence="1" type="ORF">Ctob_010457</name>
</gene>
<comment type="caution">
    <text evidence="1">The sequence shown here is derived from an EMBL/GenBank/DDBJ whole genome shotgun (WGS) entry which is preliminary data.</text>
</comment>
<protein>
    <submittedName>
        <fullName evidence="1">Uncharacterized protein</fullName>
    </submittedName>
</protein>
<organism evidence="1 2">
    <name type="scientific">Chrysochromulina tobinii</name>
    <dbReference type="NCBI Taxonomy" id="1460289"/>
    <lineage>
        <taxon>Eukaryota</taxon>
        <taxon>Haptista</taxon>
        <taxon>Haptophyta</taxon>
        <taxon>Prymnesiophyceae</taxon>
        <taxon>Prymnesiales</taxon>
        <taxon>Chrysochromulinaceae</taxon>
        <taxon>Chrysochromulina</taxon>
    </lineage>
</organism>
<reference evidence="2" key="1">
    <citation type="journal article" date="2015" name="PLoS Genet.">
        <title>Genome Sequence and Transcriptome Analyses of Chrysochromulina tobin: Metabolic Tools for Enhanced Algal Fitness in the Prominent Order Prymnesiales (Haptophyceae).</title>
        <authorList>
            <person name="Hovde B.T."/>
            <person name="Deodato C.R."/>
            <person name="Hunsperger H.M."/>
            <person name="Ryken S.A."/>
            <person name="Yost W."/>
            <person name="Jha R.K."/>
            <person name="Patterson J."/>
            <person name="Monnat R.J. Jr."/>
            <person name="Barlow S.B."/>
            <person name="Starkenburg S.R."/>
            <person name="Cattolico R.A."/>
        </authorList>
    </citation>
    <scope>NUCLEOTIDE SEQUENCE</scope>
    <source>
        <strain evidence="2">CCMP291</strain>
    </source>
</reference>
<name>A0A0M0K212_9EUKA</name>
<dbReference type="AlphaFoldDB" id="A0A0M0K212"/>
<keyword evidence="2" id="KW-1185">Reference proteome</keyword>
<dbReference type="EMBL" id="JWZX01001669">
    <property type="protein sequence ID" value="KOO32854.1"/>
    <property type="molecule type" value="Genomic_DNA"/>
</dbReference>